<dbReference type="RefSeq" id="WP_268110785.1">
    <property type="nucleotide sequence ID" value="NZ_JAPPUX010000002.1"/>
</dbReference>
<dbReference type="InterPro" id="IPR003594">
    <property type="entry name" value="HATPase_dom"/>
</dbReference>
<protein>
    <submittedName>
        <fullName evidence="3">ATP-binding protein</fullName>
    </submittedName>
</protein>
<keyword evidence="1" id="KW-0723">Serine/threonine-protein kinase</keyword>
<proteinExistence type="predicted"/>
<organism evidence="3 4">
    <name type="scientific">Nocardioides pini</name>
    <dbReference type="NCBI Taxonomy" id="2975053"/>
    <lineage>
        <taxon>Bacteria</taxon>
        <taxon>Bacillati</taxon>
        <taxon>Actinomycetota</taxon>
        <taxon>Actinomycetes</taxon>
        <taxon>Propionibacteriales</taxon>
        <taxon>Nocardioidaceae</taxon>
        <taxon>Nocardioides</taxon>
    </lineage>
</organism>
<dbReference type="InterPro" id="IPR036890">
    <property type="entry name" value="HATPase_C_sf"/>
</dbReference>
<evidence type="ECO:0000256" key="1">
    <source>
        <dbReference type="ARBA" id="ARBA00022527"/>
    </source>
</evidence>
<dbReference type="EMBL" id="JAPPUX010000002">
    <property type="protein sequence ID" value="MCY4725965.1"/>
    <property type="molecule type" value="Genomic_DNA"/>
</dbReference>
<name>A0ABT4CAH0_9ACTN</name>
<keyword evidence="3" id="KW-0067">ATP-binding</keyword>
<gene>
    <name evidence="3" type="ORF">NYO98_06720</name>
</gene>
<dbReference type="Proteomes" id="UP001074726">
    <property type="component" value="Unassembled WGS sequence"/>
</dbReference>
<evidence type="ECO:0000313" key="3">
    <source>
        <dbReference type="EMBL" id="MCY4725965.1"/>
    </source>
</evidence>
<dbReference type="PANTHER" id="PTHR35526:SF3">
    <property type="entry name" value="ANTI-SIGMA-F FACTOR RSBW"/>
    <property type="match status" value="1"/>
</dbReference>
<dbReference type="InterPro" id="IPR050267">
    <property type="entry name" value="Anti-sigma-factor_SerPK"/>
</dbReference>
<dbReference type="Pfam" id="PF13581">
    <property type="entry name" value="HATPase_c_2"/>
    <property type="match status" value="1"/>
</dbReference>
<sequence length="127" mass="13286">MTVDWSHTITLVAEPRSVGEARDFICVHLLAHHLSHLVDDVRLVVSELTTNAVAHAGTPFVLTLSSSGGITHVEVRDGSGSPVTPRTPDALDTAGRGLLIVGSLSQAWGSTTDGLGFKSVWASFGAD</sequence>
<dbReference type="SUPFAM" id="SSF55874">
    <property type="entry name" value="ATPase domain of HSP90 chaperone/DNA topoisomerase II/histidine kinase"/>
    <property type="match status" value="1"/>
</dbReference>
<dbReference type="PANTHER" id="PTHR35526">
    <property type="entry name" value="ANTI-SIGMA-F FACTOR RSBW-RELATED"/>
    <property type="match status" value="1"/>
</dbReference>
<reference evidence="3" key="1">
    <citation type="submission" date="2022-08" db="EMBL/GenBank/DDBJ databases">
        <title>Genome sequencing of Nocardioides sp. STR2.</title>
        <authorList>
            <person name="So Y."/>
        </authorList>
    </citation>
    <scope>NUCLEOTIDE SEQUENCE</scope>
    <source>
        <strain evidence="3">STR2</strain>
    </source>
</reference>
<dbReference type="Gene3D" id="3.30.565.10">
    <property type="entry name" value="Histidine kinase-like ATPase, C-terminal domain"/>
    <property type="match status" value="1"/>
</dbReference>
<keyword evidence="3" id="KW-0547">Nucleotide-binding</keyword>
<dbReference type="GO" id="GO:0005524">
    <property type="term" value="F:ATP binding"/>
    <property type="evidence" value="ECO:0007669"/>
    <property type="project" value="UniProtKB-KW"/>
</dbReference>
<keyword evidence="1" id="KW-0418">Kinase</keyword>
<accession>A0ABT4CAH0</accession>
<comment type="caution">
    <text evidence="3">The sequence shown here is derived from an EMBL/GenBank/DDBJ whole genome shotgun (WGS) entry which is preliminary data.</text>
</comment>
<dbReference type="CDD" id="cd16936">
    <property type="entry name" value="HATPase_RsbW-like"/>
    <property type="match status" value="1"/>
</dbReference>
<keyword evidence="1" id="KW-0808">Transferase</keyword>
<evidence type="ECO:0000313" key="4">
    <source>
        <dbReference type="Proteomes" id="UP001074726"/>
    </source>
</evidence>
<feature type="domain" description="Histidine kinase/HSP90-like ATPase" evidence="2">
    <location>
        <begin position="12"/>
        <end position="107"/>
    </location>
</feature>
<evidence type="ECO:0000259" key="2">
    <source>
        <dbReference type="Pfam" id="PF13581"/>
    </source>
</evidence>
<keyword evidence="4" id="KW-1185">Reference proteome</keyword>